<protein>
    <submittedName>
        <fullName evidence="2">Uncharacterized protein</fullName>
    </submittedName>
</protein>
<dbReference type="KEGG" id="adl:AURDEDRAFT_154225"/>
<proteinExistence type="predicted"/>
<name>J0WWG1_AURST</name>
<dbReference type="OMA" id="AHIFDCK"/>
<evidence type="ECO:0000313" key="2">
    <source>
        <dbReference type="EMBL" id="EJD37879.1"/>
    </source>
</evidence>
<accession>J0WWG1</accession>
<reference evidence="3" key="1">
    <citation type="journal article" date="2012" name="Science">
        <title>The Paleozoic origin of enzymatic lignin decomposition reconstructed from 31 fungal genomes.</title>
        <authorList>
            <person name="Floudas D."/>
            <person name="Binder M."/>
            <person name="Riley R."/>
            <person name="Barry K."/>
            <person name="Blanchette R.A."/>
            <person name="Henrissat B."/>
            <person name="Martinez A.T."/>
            <person name="Otillar R."/>
            <person name="Spatafora J.W."/>
            <person name="Yadav J.S."/>
            <person name="Aerts A."/>
            <person name="Benoit I."/>
            <person name="Boyd A."/>
            <person name="Carlson A."/>
            <person name="Copeland A."/>
            <person name="Coutinho P.M."/>
            <person name="de Vries R.P."/>
            <person name="Ferreira P."/>
            <person name="Findley K."/>
            <person name="Foster B."/>
            <person name="Gaskell J."/>
            <person name="Glotzer D."/>
            <person name="Gorecki P."/>
            <person name="Heitman J."/>
            <person name="Hesse C."/>
            <person name="Hori C."/>
            <person name="Igarashi K."/>
            <person name="Jurgens J.A."/>
            <person name="Kallen N."/>
            <person name="Kersten P."/>
            <person name="Kohler A."/>
            <person name="Kuees U."/>
            <person name="Kumar T.K.A."/>
            <person name="Kuo A."/>
            <person name="LaButti K."/>
            <person name="Larrondo L.F."/>
            <person name="Lindquist E."/>
            <person name="Ling A."/>
            <person name="Lombard V."/>
            <person name="Lucas S."/>
            <person name="Lundell T."/>
            <person name="Martin R."/>
            <person name="McLaughlin D.J."/>
            <person name="Morgenstern I."/>
            <person name="Morin E."/>
            <person name="Murat C."/>
            <person name="Nagy L.G."/>
            <person name="Nolan M."/>
            <person name="Ohm R.A."/>
            <person name="Patyshakuliyeva A."/>
            <person name="Rokas A."/>
            <person name="Ruiz-Duenas F.J."/>
            <person name="Sabat G."/>
            <person name="Salamov A."/>
            <person name="Samejima M."/>
            <person name="Schmutz J."/>
            <person name="Slot J.C."/>
            <person name="St John F."/>
            <person name="Stenlid J."/>
            <person name="Sun H."/>
            <person name="Sun S."/>
            <person name="Syed K."/>
            <person name="Tsang A."/>
            <person name="Wiebenga A."/>
            <person name="Young D."/>
            <person name="Pisabarro A."/>
            <person name="Eastwood D.C."/>
            <person name="Martin F."/>
            <person name="Cullen D."/>
            <person name="Grigoriev I.V."/>
            <person name="Hibbett D.S."/>
        </authorList>
    </citation>
    <scope>NUCLEOTIDE SEQUENCE [LARGE SCALE GENOMIC DNA]</scope>
    <source>
        <strain evidence="3">TFB10046</strain>
    </source>
</reference>
<evidence type="ECO:0000256" key="1">
    <source>
        <dbReference type="SAM" id="Coils"/>
    </source>
</evidence>
<evidence type="ECO:0000313" key="3">
    <source>
        <dbReference type="Proteomes" id="UP000006514"/>
    </source>
</evidence>
<feature type="coiled-coil region" evidence="1">
    <location>
        <begin position="446"/>
        <end position="473"/>
    </location>
</feature>
<dbReference type="AlphaFoldDB" id="J0WWG1"/>
<dbReference type="Proteomes" id="UP000006514">
    <property type="component" value="Unassembled WGS sequence"/>
</dbReference>
<dbReference type="PANTHER" id="PTHR33488">
    <property type="entry name" value="ZGC:162509"/>
    <property type="match status" value="1"/>
</dbReference>
<keyword evidence="3" id="KW-1185">Reference proteome</keyword>
<gene>
    <name evidence="2" type="ORF">AURDEDRAFT_154225</name>
</gene>
<dbReference type="InParanoid" id="J0WWG1"/>
<organism evidence="2 3">
    <name type="scientific">Auricularia subglabra (strain TFB-10046 / SS5)</name>
    <name type="common">White-rot fungus</name>
    <name type="synonym">Auricularia delicata (strain TFB10046)</name>
    <dbReference type="NCBI Taxonomy" id="717982"/>
    <lineage>
        <taxon>Eukaryota</taxon>
        <taxon>Fungi</taxon>
        <taxon>Dikarya</taxon>
        <taxon>Basidiomycota</taxon>
        <taxon>Agaricomycotina</taxon>
        <taxon>Agaricomycetes</taxon>
        <taxon>Auriculariales</taxon>
        <taxon>Auriculariaceae</taxon>
        <taxon>Auricularia</taxon>
    </lineage>
</organism>
<keyword evidence="1" id="KW-0175">Coiled coil</keyword>
<dbReference type="OrthoDB" id="5406275at2759"/>
<dbReference type="eggNOG" id="ENOG502QVK4">
    <property type="taxonomic scope" value="Eukaryota"/>
</dbReference>
<dbReference type="EMBL" id="JH687833">
    <property type="protein sequence ID" value="EJD37879.1"/>
    <property type="molecule type" value="Genomic_DNA"/>
</dbReference>
<dbReference type="PANTHER" id="PTHR33488:SF2">
    <property type="entry name" value="EARLY ENDOSOME ANTIGEN 1-LIKE"/>
    <property type="match status" value="1"/>
</dbReference>
<sequence>MASVDTDALCAFDKKVAQLGSGASQINDFVYQHWHESNWGDLLQPAPMAVMILSNLTVVASATDFELVEPSRGFARIKYPKSFRASIVQLVDTGTIALERSYANFDEIQKRCAGVKPAVNNIVGLLAGTQAESQQEADDDIRRYLPRQVSQLQTAVRMCLRKAEETDRMFEELLDLTMELHESCTATQGTNEAKLADAAMQAKKISQEQVEQSREAIHDAEKMFNDAADKMPVGMELIGLQLVDSLAYVSHAAADAVLFKFGHAAHGDSAINKAGGIQPAPTMEGRPSIQPGSSYYQTIQPGSGYCQADTIATFAGALSAFLGTNAVDGINWELASVKNGGVKFLRNQMEVFNSRKTGSDESSKRAKELVERGIKLTKDLEAVIFTRPTEQVARLVSEIRQFVLDATEFQVEASNKLGVSPTRAPGFAVPETRPPTASNSLVHSAMRSAQARLEATERQLNNAREFSQTATKQLLAVTSQLGEVMGQIAALDLQEVEWDKIRTILLRAISFLCQLKGCLADIVHFFHSVNNLVSVTMNETVTHFIQLINDATTPTGSSALNKSVSGVSLSNWTRQVIYQQALGAAKVARLVQNVATIYTKIYDSHVHGGVKMLLLMGQFMSGGEAERAKMLDAGRNIAAWATDASGGIQDLILEASFSTSMSPSAPHRLQEQARMQREIEDRRLELQKAFAGILPPAPAEVKRSIADAAKARLEEVTSALESAASNKPTFKPRLGMEI</sequence>